<proteinExistence type="predicted"/>
<keyword evidence="2" id="KW-1185">Reference proteome</keyword>
<accession>A0A452SVQ6</accession>
<evidence type="ECO:0000313" key="1">
    <source>
        <dbReference type="Ensembl" id="ENSUAMP00000037185.1"/>
    </source>
</evidence>
<sequence>NCFTSGRCLFDRHFLPPLDTMLLPQSKRNRLWSINTTSKRKKEIFLSSERVLPHGFPIAAWLVGLLYLPQRQRLCGVCLRLSLPLPLPLCLVRAFSL</sequence>
<evidence type="ECO:0000313" key="2">
    <source>
        <dbReference type="Proteomes" id="UP000291022"/>
    </source>
</evidence>
<dbReference type="Ensembl" id="ENSUAMT00000041391.1">
    <property type="protein sequence ID" value="ENSUAMP00000037185.1"/>
    <property type="gene ID" value="ENSUAMG00000028154.1"/>
</dbReference>
<dbReference type="AlphaFoldDB" id="A0A452SVQ6"/>
<name>A0A452SVQ6_URSAM</name>
<reference evidence="1" key="2">
    <citation type="submission" date="2025-08" db="UniProtKB">
        <authorList>
            <consortium name="Ensembl"/>
        </authorList>
    </citation>
    <scope>IDENTIFICATION</scope>
</reference>
<reference evidence="2" key="1">
    <citation type="submission" date="2016-06" db="EMBL/GenBank/DDBJ databases">
        <title>De novo assembly and RNA-Seq shows season-dependent expression and editing in black bear kidneys.</title>
        <authorList>
            <person name="Korstanje R."/>
            <person name="Srivastava A."/>
            <person name="Sarsani V.K."/>
            <person name="Sheehan S.M."/>
            <person name="Seger R.L."/>
            <person name="Barter M.E."/>
            <person name="Lindqvist C."/>
            <person name="Brody L.C."/>
            <person name="Mullikin J.C."/>
        </authorList>
    </citation>
    <scope>NUCLEOTIDE SEQUENCE [LARGE SCALE GENOMIC DNA]</scope>
</reference>
<protein>
    <submittedName>
        <fullName evidence="1">Uncharacterized protein</fullName>
    </submittedName>
</protein>
<dbReference type="Proteomes" id="UP000291022">
    <property type="component" value="Unassembled WGS sequence"/>
</dbReference>
<dbReference type="GeneTree" id="ENSGT00950000186454"/>
<organism evidence="1 2">
    <name type="scientific">Ursus americanus</name>
    <name type="common">American black bear</name>
    <name type="synonym">Euarctos americanus</name>
    <dbReference type="NCBI Taxonomy" id="9643"/>
    <lineage>
        <taxon>Eukaryota</taxon>
        <taxon>Metazoa</taxon>
        <taxon>Chordata</taxon>
        <taxon>Craniata</taxon>
        <taxon>Vertebrata</taxon>
        <taxon>Euteleostomi</taxon>
        <taxon>Mammalia</taxon>
        <taxon>Eutheria</taxon>
        <taxon>Laurasiatheria</taxon>
        <taxon>Carnivora</taxon>
        <taxon>Caniformia</taxon>
        <taxon>Ursidae</taxon>
        <taxon>Ursus</taxon>
    </lineage>
</organism>
<reference evidence="1" key="3">
    <citation type="submission" date="2025-09" db="UniProtKB">
        <authorList>
            <consortium name="Ensembl"/>
        </authorList>
    </citation>
    <scope>IDENTIFICATION</scope>
</reference>
<dbReference type="OMA" id="SKRNRLW"/>